<accession>A0A9P3UWE9</accession>
<sequence>MASTVLPLDIIDAIIGELHDDVPALRACSTVSYSFLAPSRRRLFSAVALADRSGCERLFSILSRNRCIIPYIRKLVIHGAMWTARTKSFAPLLQLLADAATALKEVELSVHLEKYIYWADVPLNRARAFVNVLRSPSVESISLFGAFVSSFPVQIFSVSSGLKHITFFGGGPAFPDELERADKLFEPKPCFEPRELESLMIGGAHARRLVAFVTAPHSQVRVTHLHDLSIYDPEHKCIDAVWDVMYASRDALSSVVFDHRHDLQNAEYGPIDLHTLSHLQSLTFKLPFLTVAAGSQLDWLANSGLPPSLETLGINIEHDFFRLFDKGPNSREFSGVANMDERLASIVSDKHAHVKCVDIEFRLWVSYRRYGLDDDGEAQIGNVGERIKELLPRLGATGKLALKTTVLR</sequence>
<evidence type="ECO:0000313" key="2">
    <source>
        <dbReference type="Proteomes" id="UP001063166"/>
    </source>
</evidence>
<dbReference type="EMBL" id="BRPK01000019">
    <property type="protein sequence ID" value="GLB45026.1"/>
    <property type="molecule type" value="Genomic_DNA"/>
</dbReference>
<reference evidence="1" key="1">
    <citation type="submission" date="2022-07" db="EMBL/GenBank/DDBJ databases">
        <title>The genome of Lyophyllum shimeji provides insight into the initial evolution of ectomycorrhizal fungal genome.</title>
        <authorList>
            <person name="Kobayashi Y."/>
            <person name="Shibata T."/>
            <person name="Hirakawa H."/>
            <person name="Shigenobu S."/>
            <person name="Nishiyama T."/>
            <person name="Yamada A."/>
            <person name="Hasebe M."/>
            <person name="Kawaguchi M."/>
        </authorList>
    </citation>
    <scope>NUCLEOTIDE SEQUENCE</scope>
    <source>
        <strain evidence="1">AT787</strain>
    </source>
</reference>
<organism evidence="1 2">
    <name type="scientific">Lyophyllum shimeji</name>
    <name type="common">Hon-shimeji</name>
    <name type="synonym">Tricholoma shimeji</name>
    <dbReference type="NCBI Taxonomy" id="47721"/>
    <lineage>
        <taxon>Eukaryota</taxon>
        <taxon>Fungi</taxon>
        <taxon>Dikarya</taxon>
        <taxon>Basidiomycota</taxon>
        <taxon>Agaricomycotina</taxon>
        <taxon>Agaricomycetes</taxon>
        <taxon>Agaricomycetidae</taxon>
        <taxon>Agaricales</taxon>
        <taxon>Tricholomatineae</taxon>
        <taxon>Lyophyllaceae</taxon>
        <taxon>Lyophyllum</taxon>
    </lineage>
</organism>
<dbReference type="OrthoDB" id="2788229at2759"/>
<comment type="caution">
    <text evidence="1">The sequence shown here is derived from an EMBL/GenBank/DDBJ whole genome shotgun (WGS) entry which is preliminary data.</text>
</comment>
<protein>
    <submittedName>
        <fullName evidence="1">Uncharacterized protein</fullName>
    </submittedName>
</protein>
<proteinExistence type="predicted"/>
<keyword evidence="2" id="KW-1185">Reference proteome</keyword>
<evidence type="ECO:0000313" key="1">
    <source>
        <dbReference type="EMBL" id="GLB45026.1"/>
    </source>
</evidence>
<dbReference type="Proteomes" id="UP001063166">
    <property type="component" value="Unassembled WGS sequence"/>
</dbReference>
<dbReference type="AlphaFoldDB" id="A0A9P3UWE9"/>
<gene>
    <name evidence="1" type="ORF">LshimejAT787_1901040</name>
</gene>
<name>A0A9P3UWE9_LYOSH</name>